<dbReference type="PANTHER" id="PTHR10775">
    <property type="entry name" value="OS08G0208400 PROTEIN"/>
    <property type="match status" value="1"/>
</dbReference>
<sequence>MKGDNIFLALKDFENDWGKRRDKPKKDVQMWKKRSIFFTLPYWKDLALHHNLDVMHIEKNICESVIGTLLEINGKTKDEINARKDLQDLRIRHELHP</sequence>
<name>A0AAE0B3Z1_9ROSI</name>
<protein>
    <submittedName>
        <fullName evidence="1">Uncharacterized protein</fullName>
    </submittedName>
</protein>
<dbReference type="Proteomes" id="UP001281410">
    <property type="component" value="Unassembled WGS sequence"/>
</dbReference>
<organism evidence="1 2">
    <name type="scientific">Dipteronia sinensis</name>
    <dbReference type="NCBI Taxonomy" id="43782"/>
    <lineage>
        <taxon>Eukaryota</taxon>
        <taxon>Viridiplantae</taxon>
        <taxon>Streptophyta</taxon>
        <taxon>Embryophyta</taxon>
        <taxon>Tracheophyta</taxon>
        <taxon>Spermatophyta</taxon>
        <taxon>Magnoliopsida</taxon>
        <taxon>eudicotyledons</taxon>
        <taxon>Gunneridae</taxon>
        <taxon>Pentapetalae</taxon>
        <taxon>rosids</taxon>
        <taxon>malvids</taxon>
        <taxon>Sapindales</taxon>
        <taxon>Sapindaceae</taxon>
        <taxon>Hippocastanoideae</taxon>
        <taxon>Acereae</taxon>
        <taxon>Dipteronia</taxon>
    </lineage>
</organism>
<dbReference type="EMBL" id="JANJYJ010000001">
    <property type="protein sequence ID" value="KAK3228709.1"/>
    <property type="molecule type" value="Genomic_DNA"/>
</dbReference>
<accession>A0AAE0B3Z1</accession>
<dbReference type="PANTHER" id="PTHR10775:SF177">
    <property type="entry name" value="TNP2, PARTIAL"/>
    <property type="match status" value="1"/>
</dbReference>
<evidence type="ECO:0000313" key="2">
    <source>
        <dbReference type="Proteomes" id="UP001281410"/>
    </source>
</evidence>
<dbReference type="AlphaFoldDB" id="A0AAE0B3Z1"/>
<reference evidence="1" key="1">
    <citation type="journal article" date="2023" name="Plant J.">
        <title>Genome sequences and population genomics provide insights into the demographic history, inbreeding, and mutation load of two 'living fossil' tree species of Dipteronia.</title>
        <authorList>
            <person name="Feng Y."/>
            <person name="Comes H.P."/>
            <person name="Chen J."/>
            <person name="Zhu S."/>
            <person name="Lu R."/>
            <person name="Zhang X."/>
            <person name="Li P."/>
            <person name="Qiu J."/>
            <person name="Olsen K.M."/>
            <person name="Qiu Y."/>
        </authorList>
    </citation>
    <scope>NUCLEOTIDE SEQUENCE</scope>
    <source>
        <strain evidence="1">NBL</strain>
    </source>
</reference>
<comment type="caution">
    <text evidence="1">The sequence shown here is derived from an EMBL/GenBank/DDBJ whole genome shotgun (WGS) entry which is preliminary data.</text>
</comment>
<evidence type="ECO:0000313" key="1">
    <source>
        <dbReference type="EMBL" id="KAK3228709.1"/>
    </source>
</evidence>
<keyword evidence="2" id="KW-1185">Reference proteome</keyword>
<gene>
    <name evidence="1" type="ORF">Dsin_000590</name>
</gene>
<proteinExistence type="predicted"/>